<evidence type="ECO:0000313" key="24">
    <source>
        <dbReference type="Proteomes" id="UP000827092"/>
    </source>
</evidence>
<dbReference type="SUPFAM" id="SSF49265">
    <property type="entry name" value="Fibronectin type III"/>
    <property type="match status" value="4"/>
</dbReference>
<dbReference type="PROSITE" id="PS00383">
    <property type="entry name" value="TYR_PHOSPHATASE_1"/>
    <property type="match status" value="2"/>
</dbReference>
<evidence type="ECO:0000256" key="17">
    <source>
        <dbReference type="SAM" id="SignalP"/>
    </source>
</evidence>
<evidence type="ECO:0000256" key="2">
    <source>
        <dbReference type="ARBA" id="ARBA00013064"/>
    </source>
</evidence>
<dbReference type="InterPro" id="IPR036179">
    <property type="entry name" value="Ig-like_dom_sf"/>
</dbReference>
<dbReference type="EMBL" id="JAFNEN010000342">
    <property type="protein sequence ID" value="KAG8185238.1"/>
    <property type="molecule type" value="Genomic_DNA"/>
</dbReference>
<dbReference type="InterPro" id="IPR000742">
    <property type="entry name" value="EGF"/>
</dbReference>
<dbReference type="Gene3D" id="2.60.40.10">
    <property type="entry name" value="Immunoglobulins"/>
    <property type="match status" value="8"/>
</dbReference>
<evidence type="ECO:0000256" key="4">
    <source>
        <dbReference type="ARBA" id="ARBA00022692"/>
    </source>
</evidence>
<evidence type="ECO:0000256" key="11">
    <source>
        <dbReference type="ARBA" id="ARBA00023157"/>
    </source>
</evidence>
<keyword evidence="9 16" id="KW-1133">Transmembrane helix</keyword>
<evidence type="ECO:0000259" key="20">
    <source>
        <dbReference type="PROSITE" id="PS50056"/>
    </source>
</evidence>
<evidence type="ECO:0000259" key="18">
    <source>
        <dbReference type="PROSITE" id="PS50026"/>
    </source>
</evidence>
<keyword evidence="11 14" id="KW-1015">Disulfide bond</keyword>
<evidence type="ECO:0000256" key="8">
    <source>
        <dbReference type="ARBA" id="ARBA00022912"/>
    </source>
</evidence>
<keyword evidence="4 16" id="KW-0812">Transmembrane</keyword>
<feature type="domain" description="Fibronectin type-III" evidence="22">
    <location>
        <begin position="855"/>
        <end position="957"/>
    </location>
</feature>
<dbReference type="InterPro" id="IPR057598">
    <property type="entry name" value="Fn3_PTPRU"/>
</dbReference>
<dbReference type="PRINTS" id="PR00700">
    <property type="entry name" value="PRTYPHPHTASE"/>
</dbReference>
<dbReference type="PROSITE" id="PS51257">
    <property type="entry name" value="PROKAR_LIPOPROTEIN"/>
    <property type="match status" value="1"/>
</dbReference>
<keyword evidence="5 17" id="KW-0732">Signal</keyword>
<dbReference type="InterPro" id="IPR016130">
    <property type="entry name" value="Tyr_Pase_AS"/>
</dbReference>
<keyword evidence="10 16" id="KW-0472">Membrane</keyword>
<dbReference type="PROSITE" id="PS50056">
    <property type="entry name" value="TYR_PHOSPHATASE_2"/>
    <property type="match status" value="2"/>
</dbReference>
<keyword evidence="12" id="KW-0325">Glycoprotein</keyword>
<comment type="caution">
    <text evidence="14">Lacks conserved residue(s) required for the propagation of feature annotation.</text>
</comment>
<dbReference type="FunFam" id="3.90.190.10:FF:000062">
    <property type="entry name" value="Receptor-type tyrosine-protein phosphatase kappa"/>
    <property type="match status" value="1"/>
</dbReference>
<dbReference type="CDD" id="cd00055">
    <property type="entry name" value="EGF_Lam"/>
    <property type="match status" value="1"/>
</dbReference>
<dbReference type="FunFam" id="2.170.300.10:FF:000003">
    <property type="entry name" value="tyrosine-protein kinase receptor Tie-1 isoform X1"/>
    <property type="match status" value="1"/>
</dbReference>
<feature type="domain" description="Fibronectin type-III" evidence="22">
    <location>
        <begin position="1179"/>
        <end position="1281"/>
    </location>
</feature>
<dbReference type="GO" id="GO:0048666">
    <property type="term" value="P:neuron development"/>
    <property type="evidence" value="ECO:0007669"/>
    <property type="project" value="UniProtKB-ARBA"/>
</dbReference>
<feature type="domain" description="EGF-like" evidence="18">
    <location>
        <begin position="219"/>
        <end position="255"/>
    </location>
</feature>
<dbReference type="SMART" id="SM00409">
    <property type="entry name" value="IG"/>
    <property type="match status" value="2"/>
</dbReference>
<comment type="caution">
    <text evidence="23">The sequence shown here is derived from an EMBL/GenBank/DDBJ whole genome shotgun (WGS) entry which is preliminary data.</text>
</comment>
<sequence length="2121" mass="236304">MDYLRNCIQWVVLLFWISCLRGVTGQFDPEFTLQNVWGRLQPDTRSLIQCLSDDSHKKIKFQRVLDTGQGAKLPKSSQQFMQGKPVFARILFMHPEDTLSRVGAFQCRIEKNKVPTRIVTLKLPPTTLMELNSVHPYLTANAGDSVDLEVNPTRPSGLPVRWTKNGSPVPDWDGLLKVTVHDAKKEDSGVYECFYEGMRGEGLHALIRLIVRGCPEDLYGDACDQPCPPCHNGGVCHDKWGVCVCPAGFSGPNCETPCGGNHFGPDCSKSCSPPQNNSVNTDELCALHLFCKPDPYGCSCAPGFKGPTCMEHCEPGWYGADCKQPCHCAYGISSCNRITGACSGGCARGWRGQSCQIEDPNSNSTFAETTTMMYCSPGTYGPSCERSCHCHGNENCHIVTGHCAKGCEEGWGGPSCGVCKSGRFGENCEYACHCEGGHRNCDKDGFCYAGCEAGWAGFTCQAECTPGRFGPNCASTCHCHPSTAAPCDKITGECEHDCEAGYMGKDCQKLCPANMYGVNCANMCHCSNGAPCSRVDGTCSCDGRWKGSTCNESVPQIVAATDEEVNTGQQTFLSCTADAVPQPIMNITCSDFPGLRVSHRNLEQNQLQAVVKVKPETSGTFEFYCTAGNEHGFDTKKITLTVVDPPRLTTQPTLLETFNDSISITWEPWNHTRDEGGLSTDKVDYMVIYKEPGSSEWTKAGSWTGHVPSFSLDNLRPNTPYQVAVKCRRGKDGGEGEEGPPLVVKTLCGIALPDGIPLEFLPEKITQTSVTLTWKNPAEAFLQCPLTSYRLSYHPEAADTILSTVDTDGIETRVELEDLTSNTVYVMRLYPVTEVGQSKYFAELIIKTGEMIPGPVSNLKLEVVWEKPDLLLVSWEAPSEEHGSIKGYVVTSVLIQRGQCPKEEEGDQKTRKTHSEETEITLQNLHPYSTYNISVLARTSAGEGEAVTKTIETPPSVPSAPPSNIRTTSATNDSLSFSWDPVPCEDANGDVIQYDYALVSNDEGQFAASPLVGRIKRAASTTFQNVLRIFNPVADLHVTINNLKPYTSYGFLVAGVTAAGRGVLSDIVFHKTDEGIPGAPVFLNTFHVSDQEVGVSWQPPDYPNGVVINYRIRAWQVGRDELMVQQVFRNATGEEEEEALIPGLKPATTYKITVEASTKAGWGNCSKEETTTLDGIPGEPSEISMLENKHTSVKIAWREPIETNGEIRGYNIRYVPISTLDPIFNATSFSESEIEVGNSVTEQHLQNLHPSTQYKILVSAKTSIGYGPEATFVCWTVILGDHVSPTVKTLVVKATNDTIPILFSTTGSSSVYKYQVVVEDSRHNSPINESLLSDFDTAVAQKGLPYYIAAELDPENVSETGEQTFVVGDRRLYGRYRNVHLNPGHEYKIRIRTLVIKDKELKSVLSKAENQTAGTTFVRIDRKKRQIFGLDPILFILIVMMSLLLLILMTFFTILAICRKRSRKHSTNLLCNRDSGLSASMTWSVMYKVPQSQDLDDASPAAFRTLQLTEKTASLRRSKSDTKIARGLRIETLEEYLINAKSSNLLGEEFKRLIDGQISPWTVARKSGNLRKNRYGNILPYDRFRVVLNTETNKSDADYINASYIDGFRRNREYIVTQGPLENTVHDFWRMVWQESSPVIVMVTDLVENGKKKCAKYWPDDSMDSGDLHILLIHSEQCKDMVVRTILIRKIDQEIRTHRVIQYQFTGWPDQTVPSSLTSLIKFTKRVREDHTVLQGPIIVHCSAGAGRSGTYISIDALCQQAAEEKRVDVFRFVNNARHQRIHLVQTMEQYAFIYEALVEALHFEDTSVPLDKIAMYLKEVNYMCTVDRRSLILKQYNKLNRLQKKSEVNKCSVALSEENIFKNRDPLTVPGNSSRVKLEIDIEDGLEQTDYINAIYVDGYKKPKQFLVTQMPLVHTTEDFWSLIYQQKSPLIVMLNGSGSDDGDEDLNVGIYWPNALGECSFGDFELQLITYEEQADLVIRILRLSNKMKFNEDPVKIVQLQYKGWMSEVKPSSILSLVEMTELWHRKSTGGPITVHCLDGATRSGLFIAAHHVCDQVENEGLLDVYQIVKNIRQNRPEFIPNSDQYRLLFEVAQEVSKPFLLQNEQEQRQSTKKLSIKI</sequence>
<dbReference type="PANTHER" id="PTHR46957:SF3">
    <property type="entry name" value="CYTOKINE RECEPTOR"/>
    <property type="match status" value="1"/>
</dbReference>
<evidence type="ECO:0000256" key="6">
    <source>
        <dbReference type="ARBA" id="ARBA00022737"/>
    </source>
</evidence>
<dbReference type="PANTHER" id="PTHR46957">
    <property type="entry name" value="CYTOKINE RECEPTOR"/>
    <property type="match status" value="1"/>
</dbReference>
<keyword evidence="8" id="KW-0904">Protein phosphatase</keyword>
<dbReference type="InterPro" id="IPR013783">
    <property type="entry name" value="Ig-like_fold"/>
</dbReference>
<evidence type="ECO:0000259" key="19">
    <source>
        <dbReference type="PROSITE" id="PS50055"/>
    </source>
</evidence>
<evidence type="ECO:0000256" key="13">
    <source>
        <dbReference type="ARBA" id="ARBA00051722"/>
    </source>
</evidence>
<feature type="domain" description="Fibronectin type-III" evidence="22">
    <location>
        <begin position="756"/>
        <end position="851"/>
    </location>
</feature>
<feature type="region of interest" description="Disordered" evidence="15">
    <location>
        <begin position="949"/>
        <end position="972"/>
    </location>
</feature>
<keyword evidence="7" id="KW-0378">Hydrolase</keyword>
<dbReference type="Pfam" id="PF23144">
    <property type="entry name" value="Fn3_PTPRU"/>
    <property type="match status" value="1"/>
</dbReference>
<proteinExistence type="predicted"/>
<dbReference type="InterPro" id="IPR002049">
    <property type="entry name" value="LE_dom"/>
</dbReference>
<dbReference type="Pfam" id="PF00041">
    <property type="entry name" value="fn3"/>
    <property type="match status" value="5"/>
</dbReference>
<evidence type="ECO:0000259" key="21">
    <source>
        <dbReference type="PROSITE" id="PS50835"/>
    </source>
</evidence>
<dbReference type="InterPro" id="IPR003599">
    <property type="entry name" value="Ig_sub"/>
</dbReference>
<dbReference type="FunFam" id="3.90.190.10:FF:000102">
    <property type="entry name" value="Receptor-type tyrosine-protein phosphatase"/>
    <property type="match status" value="1"/>
</dbReference>
<dbReference type="SMART" id="SM00404">
    <property type="entry name" value="PTPc_motif"/>
    <property type="match status" value="2"/>
</dbReference>
<dbReference type="SMART" id="SM00060">
    <property type="entry name" value="FN3"/>
    <property type="match status" value="6"/>
</dbReference>
<dbReference type="InterPro" id="IPR007110">
    <property type="entry name" value="Ig-like_dom"/>
</dbReference>
<name>A0AAV6UNA0_9ARAC</name>
<dbReference type="Proteomes" id="UP000827092">
    <property type="component" value="Unassembled WGS sequence"/>
</dbReference>
<dbReference type="InterPro" id="IPR003961">
    <property type="entry name" value="FN3_dom"/>
</dbReference>
<keyword evidence="6" id="KW-0677">Repeat</keyword>
<feature type="domain" description="Tyrosine specific protein phosphatases" evidence="20">
    <location>
        <begin position="1718"/>
        <end position="1792"/>
    </location>
</feature>
<feature type="domain" description="Ig-like" evidence="21">
    <location>
        <begin position="124"/>
        <end position="193"/>
    </location>
</feature>
<dbReference type="CDD" id="cd00054">
    <property type="entry name" value="EGF_CA"/>
    <property type="match status" value="1"/>
</dbReference>
<dbReference type="SMART" id="SM00194">
    <property type="entry name" value="PTPc"/>
    <property type="match status" value="2"/>
</dbReference>
<accession>A0AAV6UNA0</accession>
<evidence type="ECO:0000256" key="14">
    <source>
        <dbReference type="PROSITE-ProRule" id="PRU00076"/>
    </source>
</evidence>
<dbReference type="InterPro" id="IPR029021">
    <property type="entry name" value="Prot-tyrosine_phosphatase-like"/>
</dbReference>
<dbReference type="Gene3D" id="3.90.190.10">
    <property type="entry name" value="Protein tyrosine phosphatase superfamily"/>
    <property type="match status" value="2"/>
</dbReference>
<feature type="domain" description="Fibronectin type-III" evidence="22">
    <location>
        <begin position="648"/>
        <end position="749"/>
    </location>
</feature>
<feature type="transmembrane region" description="Helical" evidence="16">
    <location>
        <begin position="1433"/>
        <end position="1458"/>
    </location>
</feature>
<dbReference type="PROSITE" id="PS50055">
    <property type="entry name" value="TYR_PHOSPHATASE_PTP"/>
    <property type="match status" value="2"/>
</dbReference>
<evidence type="ECO:0000256" key="3">
    <source>
        <dbReference type="ARBA" id="ARBA00022536"/>
    </source>
</evidence>
<dbReference type="Gene3D" id="2.170.300.10">
    <property type="entry name" value="Tie2 ligand-binding domain superfamily"/>
    <property type="match status" value="3"/>
</dbReference>
<comment type="catalytic activity">
    <reaction evidence="13">
        <text>O-phospho-L-tyrosyl-[protein] + H2O = L-tyrosyl-[protein] + phosphate</text>
        <dbReference type="Rhea" id="RHEA:10684"/>
        <dbReference type="Rhea" id="RHEA-COMP:10136"/>
        <dbReference type="Rhea" id="RHEA-COMP:20101"/>
        <dbReference type="ChEBI" id="CHEBI:15377"/>
        <dbReference type="ChEBI" id="CHEBI:43474"/>
        <dbReference type="ChEBI" id="CHEBI:46858"/>
        <dbReference type="ChEBI" id="CHEBI:61978"/>
        <dbReference type="EC" id="3.1.3.48"/>
    </reaction>
</comment>
<feature type="domain" description="Fibronectin type-III" evidence="22">
    <location>
        <begin position="961"/>
        <end position="1075"/>
    </location>
</feature>
<dbReference type="InterPro" id="IPR050713">
    <property type="entry name" value="RTP_Phos/Ushers"/>
</dbReference>
<dbReference type="SMART" id="SM00181">
    <property type="entry name" value="EGF"/>
    <property type="match status" value="6"/>
</dbReference>
<keyword evidence="24" id="KW-1185">Reference proteome</keyword>
<evidence type="ECO:0000256" key="1">
    <source>
        <dbReference type="ARBA" id="ARBA00004479"/>
    </source>
</evidence>
<feature type="domain" description="Fibronectin type-III" evidence="22">
    <location>
        <begin position="1079"/>
        <end position="1176"/>
    </location>
</feature>
<keyword evidence="3 14" id="KW-0245">EGF-like domain</keyword>
<feature type="domain" description="Tyrosine specific protein phosphatases" evidence="20">
    <location>
        <begin position="2014"/>
        <end position="2089"/>
    </location>
</feature>
<dbReference type="GO" id="GO:0004725">
    <property type="term" value="F:protein tyrosine phosphatase activity"/>
    <property type="evidence" value="ECO:0007669"/>
    <property type="project" value="UniProtKB-EC"/>
</dbReference>
<dbReference type="PROSITE" id="PS50026">
    <property type="entry name" value="EGF_3"/>
    <property type="match status" value="1"/>
</dbReference>
<dbReference type="InterPro" id="IPR003595">
    <property type="entry name" value="Tyr_Pase_cat"/>
</dbReference>
<dbReference type="Pfam" id="PF00102">
    <property type="entry name" value="Y_phosphatase"/>
    <property type="match status" value="2"/>
</dbReference>
<evidence type="ECO:0000256" key="15">
    <source>
        <dbReference type="SAM" id="MobiDB-lite"/>
    </source>
</evidence>
<dbReference type="InterPro" id="IPR036116">
    <property type="entry name" value="FN3_sf"/>
</dbReference>
<organism evidence="23 24">
    <name type="scientific">Oedothorax gibbosus</name>
    <dbReference type="NCBI Taxonomy" id="931172"/>
    <lineage>
        <taxon>Eukaryota</taxon>
        <taxon>Metazoa</taxon>
        <taxon>Ecdysozoa</taxon>
        <taxon>Arthropoda</taxon>
        <taxon>Chelicerata</taxon>
        <taxon>Arachnida</taxon>
        <taxon>Araneae</taxon>
        <taxon>Araneomorphae</taxon>
        <taxon>Entelegynae</taxon>
        <taxon>Araneoidea</taxon>
        <taxon>Linyphiidae</taxon>
        <taxon>Erigoninae</taxon>
        <taxon>Oedothorax</taxon>
    </lineage>
</organism>
<evidence type="ECO:0000256" key="7">
    <source>
        <dbReference type="ARBA" id="ARBA00022801"/>
    </source>
</evidence>
<evidence type="ECO:0000256" key="5">
    <source>
        <dbReference type="ARBA" id="ARBA00022729"/>
    </source>
</evidence>
<dbReference type="SUPFAM" id="SSF52799">
    <property type="entry name" value="(Phosphotyrosine protein) phosphatases II"/>
    <property type="match status" value="2"/>
</dbReference>
<dbReference type="CDD" id="cd00063">
    <property type="entry name" value="FN3"/>
    <property type="match status" value="6"/>
</dbReference>
<dbReference type="InterPro" id="IPR000387">
    <property type="entry name" value="Tyr_Pase_dom"/>
</dbReference>
<feature type="signal peptide" evidence="17">
    <location>
        <begin position="1"/>
        <end position="25"/>
    </location>
</feature>
<dbReference type="InterPro" id="IPR000242">
    <property type="entry name" value="PTP_cat"/>
</dbReference>
<comment type="subcellular location">
    <subcellularLocation>
        <location evidence="1">Membrane</location>
        <topology evidence="1">Single-pass type I membrane protein</topology>
    </subcellularLocation>
</comment>
<dbReference type="PROSITE" id="PS50853">
    <property type="entry name" value="FN3"/>
    <property type="match status" value="6"/>
</dbReference>
<dbReference type="EC" id="3.1.3.48" evidence="2"/>
<dbReference type="FunFam" id="2.170.300.10:FF:000041">
    <property type="entry name" value="Tyrosine protein kinase receptor tie-1, putative"/>
    <property type="match status" value="1"/>
</dbReference>
<evidence type="ECO:0000313" key="23">
    <source>
        <dbReference type="EMBL" id="KAG8185238.1"/>
    </source>
</evidence>
<evidence type="ECO:0000256" key="12">
    <source>
        <dbReference type="ARBA" id="ARBA00023180"/>
    </source>
</evidence>
<feature type="compositionally biased region" description="Polar residues" evidence="15">
    <location>
        <begin position="962"/>
        <end position="972"/>
    </location>
</feature>
<feature type="domain" description="Tyrosine-protein phosphatase" evidence="19">
    <location>
        <begin position="1833"/>
        <end position="2098"/>
    </location>
</feature>
<reference evidence="23 24" key="1">
    <citation type="journal article" date="2022" name="Nat. Ecol. Evol.">
        <title>A masculinizing supergene underlies an exaggerated male reproductive morph in a spider.</title>
        <authorList>
            <person name="Hendrickx F."/>
            <person name="De Corte Z."/>
            <person name="Sonet G."/>
            <person name="Van Belleghem S.M."/>
            <person name="Kostlbacher S."/>
            <person name="Vangestel C."/>
        </authorList>
    </citation>
    <scope>NUCLEOTIDE SEQUENCE [LARGE SCALE GENOMIC DNA]</scope>
    <source>
        <strain evidence="23">W744_W776</strain>
    </source>
</reference>
<dbReference type="SUPFAM" id="SSF48726">
    <property type="entry name" value="Immunoglobulin"/>
    <property type="match status" value="2"/>
</dbReference>
<evidence type="ECO:0000256" key="16">
    <source>
        <dbReference type="SAM" id="Phobius"/>
    </source>
</evidence>
<feature type="chain" id="PRO_5043473531" description="protein-tyrosine-phosphatase" evidence="17">
    <location>
        <begin position="26"/>
        <end position="2121"/>
    </location>
</feature>
<dbReference type="PROSITE" id="PS00022">
    <property type="entry name" value="EGF_1"/>
    <property type="match status" value="2"/>
</dbReference>
<evidence type="ECO:0000256" key="10">
    <source>
        <dbReference type="ARBA" id="ARBA00023136"/>
    </source>
</evidence>
<protein>
    <recommendedName>
        <fullName evidence="2">protein-tyrosine-phosphatase</fullName>
        <ecNumber evidence="2">3.1.3.48</ecNumber>
    </recommendedName>
</protein>
<feature type="disulfide bond" evidence="14">
    <location>
        <begin position="245"/>
        <end position="254"/>
    </location>
</feature>
<evidence type="ECO:0000259" key="22">
    <source>
        <dbReference type="PROSITE" id="PS50853"/>
    </source>
</evidence>
<evidence type="ECO:0000256" key="9">
    <source>
        <dbReference type="ARBA" id="ARBA00022989"/>
    </source>
</evidence>
<dbReference type="PROSITE" id="PS50835">
    <property type="entry name" value="IG_LIKE"/>
    <property type="match status" value="1"/>
</dbReference>
<feature type="domain" description="Tyrosine-protein phosphatase" evidence="19">
    <location>
        <begin position="1546"/>
        <end position="1801"/>
    </location>
</feature>
<dbReference type="GO" id="GO:0016020">
    <property type="term" value="C:membrane"/>
    <property type="evidence" value="ECO:0007669"/>
    <property type="project" value="UniProtKB-SubCell"/>
</dbReference>
<dbReference type="CDD" id="cd00047">
    <property type="entry name" value="PTPc"/>
    <property type="match status" value="2"/>
</dbReference>
<gene>
    <name evidence="23" type="ORF">JTE90_002765</name>
</gene>